<dbReference type="Gene3D" id="3.40.50.1110">
    <property type="entry name" value="SGNH hydrolase"/>
    <property type="match status" value="1"/>
</dbReference>
<dbReference type="InterPro" id="IPR005181">
    <property type="entry name" value="SASA"/>
</dbReference>
<feature type="signal peptide" evidence="2">
    <location>
        <begin position="1"/>
        <end position="24"/>
    </location>
</feature>
<keyword evidence="2" id="KW-0732">Signal</keyword>
<keyword evidence="5" id="KW-1185">Reference proteome</keyword>
<dbReference type="PANTHER" id="PTHR31988:SF19">
    <property type="entry name" value="9-O-ACETYL-N-ACETYLNEURAMINIC ACID DEACETYLASE-RELATED"/>
    <property type="match status" value="1"/>
</dbReference>
<organism evidence="4 5">
    <name type="scientific">Paludibacter jiangxiensis</name>
    <dbReference type="NCBI Taxonomy" id="681398"/>
    <lineage>
        <taxon>Bacteria</taxon>
        <taxon>Pseudomonadati</taxon>
        <taxon>Bacteroidota</taxon>
        <taxon>Bacteroidia</taxon>
        <taxon>Bacteroidales</taxon>
        <taxon>Paludibacteraceae</taxon>
        <taxon>Paludibacter</taxon>
    </lineage>
</organism>
<evidence type="ECO:0000313" key="5">
    <source>
        <dbReference type="Proteomes" id="UP000076586"/>
    </source>
</evidence>
<protein>
    <recommendedName>
        <fullName evidence="3">Sialate O-acetylesterase domain-containing protein</fullName>
    </recommendedName>
</protein>
<dbReference type="Proteomes" id="UP000076586">
    <property type="component" value="Unassembled WGS sequence"/>
</dbReference>
<dbReference type="InterPro" id="IPR036514">
    <property type="entry name" value="SGNH_hydro_sf"/>
</dbReference>
<proteinExistence type="predicted"/>
<reference evidence="5" key="2">
    <citation type="journal article" date="2017" name="Genome Announc.">
        <title>Draft genome sequence of Paludibacter jiangxiensis NM7(T), a propionate-producing fermentative bacterium.</title>
        <authorList>
            <person name="Qiu Y.-L."/>
            <person name="Tourlousse D.M."/>
            <person name="Matsuura N."/>
            <person name="Ohashi A."/>
            <person name="Sekiguchi Y."/>
        </authorList>
    </citation>
    <scope>NUCLEOTIDE SEQUENCE [LARGE SCALE GENOMIC DNA]</scope>
    <source>
        <strain evidence="5">NM7</strain>
    </source>
</reference>
<dbReference type="SUPFAM" id="SSF52266">
    <property type="entry name" value="SGNH hydrolase"/>
    <property type="match status" value="1"/>
</dbReference>
<evidence type="ECO:0000313" key="4">
    <source>
        <dbReference type="EMBL" id="GAT63637.1"/>
    </source>
</evidence>
<accession>A0A161LFY1</accession>
<dbReference type="InterPro" id="IPR052940">
    <property type="entry name" value="Carb_Esterase_6"/>
</dbReference>
<keyword evidence="1" id="KW-0378">Hydrolase</keyword>
<name>A0A161LFY1_9BACT</name>
<gene>
    <name evidence="4" type="ORF">PJIAN_4176</name>
</gene>
<evidence type="ECO:0000256" key="1">
    <source>
        <dbReference type="ARBA" id="ARBA00022801"/>
    </source>
</evidence>
<reference evidence="5" key="1">
    <citation type="submission" date="2016-04" db="EMBL/GenBank/DDBJ databases">
        <title>Draft genome sequence of Paludibacter jiangxiensis strain NM7.</title>
        <authorList>
            <person name="Qiu Y."/>
            <person name="Matsuura N."/>
            <person name="Ohashi A."/>
            <person name="Tourlousse M.D."/>
            <person name="Sekiguchi Y."/>
        </authorList>
    </citation>
    <scope>NUCLEOTIDE SEQUENCE [LARGE SCALE GENOMIC DNA]</scope>
    <source>
        <strain evidence="5">NM7</strain>
    </source>
</reference>
<dbReference type="RefSeq" id="WP_068705036.1">
    <property type="nucleotide sequence ID" value="NZ_BDCR01000004.1"/>
</dbReference>
<evidence type="ECO:0000256" key="2">
    <source>
        <dbReference type="SAM" id="SignalP"/>
    </source>
</evidence>
<sequence length="300" mass="33890">MKTSSKFGLMLAIFFVFSFSDSFAKKAQKPDPKFFIYLCFGQSNMEAGARPEKQDSGMVDKRFQMMAAVDNPKLNRKKGNWYVAEPPINRPENKMGPVDFFGRTMVANLPEKYRVGVINVSVAGAKIELWSKDSCQSYLSKAEGWMQNICKQYDGNPYQRLVEMARIAQKDGVIKGILIHQGESNSTDPQWPNKVKAIYDNLMKDLNLKPKNVSLLAGELKTKEEHGICYAFNTDILINLPKILPNSYIISSQGVKGTTDQYHFNTEGMRELGRRFAVQMLKIQGFKYNDPAVPAIATTK</sequence>
<evidence type="ECO:0000259" key="3">
    <source>
        <dbReference type="Pfam" id="PF03629"/>
    </source>
</evidence>
<dbReference type="EMBL" id="BDCR01000004">
    <property type="protein sequence ID" value="GAT63637.1"/>
    <property type="molecule type" value="Genomic_DNA"/>
</dbReference>
<dbReference type="GO" id="GO:0016788">
    <property type="term" value="F:hydrolase activity, acting on ester bonds"/>
    <property type="evidence" value="ECO:0007669"/>
    <property type="project" value="UniProtKB-ARBA"/>
</dbReference>
<dbReference type="OrthoDB" id="9803578at2"/>
<feature type="chain" id="PRO_5007824634" description="Sialate O-acetylesterase domain-containing protein" evidence="2">
    <location>
        <begin position="25"/>
        <end position="300"/>
    </location>
</feature>
<dbReference type="STRING" id="681398.PJIAN_4176"/>
<dbReference type="Pfam" id="PF03629">
    <property type="entry name" value="SASA"/>
    <property type="match status" value="1"/>
</dbReference>
<dbReference type="PANTHER" id="PTHR31988">
    <property type="entry name" value="ESTERASE, PUTATIVE (DUF303)-RELATED"/>
    <property type="match status" value="1"/>
</dbReference>
<comment type="caution">
    <text evidence="4">The sequence shown here is derived from an EMBL/GenBank/DDBJ whole genome shotgun (WGS) entry which is preliminary data.</text>
</comment>
<feature type="domain" description="Sialate O-acetylesterase" evidence="3">
    <location>
        <begin position="35"/>
        <end position="282"/>
    </location>
</feature>
<dbReference type="AlphaFoldDB" id="A0A161LFY1"/>